<dbReference type="CDD" id="cd05688">
    <property type="entry name" value="S1_RPS1_repeat_ec3"/>
    <property type="match status" value="1"/>
</dbReference>
<dbReference type="PRINTS" id="PR00681">
    <property type="entry name" value="RIBOSOMALS1"/>
</dbReference>
<dbReference type="Gene3D" id="2.40.50.140">
    <property type="entry name" value="Nucleic acid-binding proteins"/>
    <property type="match status" value="4"/>
</dbReference>
<dbReference type="InterPro" id="IPR035104">
    <property type="entry name" value="Ribosomal_protein_S1-like"/>
</dbReference>
<dbReference type="InterPro" id="IPR003029">
    <property type="entry name" value="S1_domain"/>
</dbReference>
<evidence type="ECO:0000313" key="9">
    <source>
        <dbReference type="EMBL" id="GES20824.1"/>
    </source>
</evidence>
<dbReference type="PROSITE" id="PS50126">
    <property type="entry name" value="S1"/>
    <property type="match status" value="4"/>
</dbReference>
<evidence type="ECO:0000256" key="6">
    <source>
        <dbReference type="ARBA" id="ARBA00035517"/>
    </source>
</evidence>
<evidence type="ECO:0000256" key="7">
    <source>
        <dbReference type="SAM" id="MobiDB-lite"/>
    </source>
</evidence>
<dbReference type="Proteomes" id="UP000377595">
    <property type="component" value="Unassembled WGS sequence"/>
</dbReference>
<comment type="similarity">
    <text evidence="1">Belongs to the bacterial ribosomal protein bS1 family.</text>
</comment>
<dbReference type="InterPro" id="IPR050437">
    <property type="entry name" value="Ribos_protein_bS1-like"/>
</dbReference>
<dbReference type="GO" id="GO:0006412">
    <property type="term" value="P:translation"/>
    <property type="evidence" value="ECO:0007669"/>
    <property type="project" value="TreeGrafter"/>
</dbReference>
<dbReference type="FunFam" id="2.40.50.140:FF:000039">
    <property type="entry name" value="30S ribosomal protein S1"/>
    <property type="match status" value="1"/>
</dbReference>
<dbReference type="FunFam" id="2.40.50.140:FF:000031">
    <property type="entry name" value="30S ribosomal protein S1"/>
    <property type="match status" value="1"/>
</dbReference>
<organism evidence="9 10">
    <name type="scientific">Acrocarpospora pleiomorpha</name>
    <dbReference type="NCBI Taxonomy" id="90975"/>
    <lineage>
        <taxon>Bacteria</taxon>
        <taxon>Bacillati</taxon>
        <taxon>Actinomycetota</taxon>
        <taxon>Actinomycetes</taxon>
        <taxon>Streptosporangiales</taxon>
        <taxon>Streptosporangiaceae</taxon>
        <taxon>Acrocarpospora</taxon>
    </lineage>
</organism>
<feature type="compositionally biased region" description="Basic and acidic residues" evidence="7">
    <location>
        <begin position="435"/>
        <end position="452"/>
    </location>
</feature>
<dbReference type="Pfam" id="PF00575">
    <property type="entry name" value="S1"/>
    <property type="match status" value="4"/>
</dbReference>
<dbReference type="PANTHER" id="PTHR10724">
    <property type="entry name" value="30S RIBOSOMAL PROTEIN S1"/>
    <property type="match status" value="1"/>
</dbReference>
<dbReference type="GO" id="GO:0003735">
    <property type="term" value="F:structural constituent of ribosome"/>
    <property type="evidence" value="ECO:0007669"/>
    <property type="project" value="TreeGrafter"/>
</dbReference>
<comment type="caution">
    <text evidence="9">The sequence shown here is derived from an EMBL/GenBank/DDBJ whole genome shotgun (WGS) entry which is preliminary data.</text>
</comment>
<dbReference type="AlphaFoldDB" id="A0A5M3XHY4"/>
<feature type="domain" description="S1 motif" evidence="8">
    <location>
        <begin position="219"/>
        <end position="287"/>
    </location>
</feature>
<dbReference type="NCBIfam" id="NF005911">
    <property type="entry name" value="PRK07899.1"/>
    <property type="match status" value="1"/>
</dbReference>
<proteinExistence type="inferred from homology"/>
<keyword evidence="4" id="KW-0687">Ribonucleoprotein</keyword>
<dbReference type="SMART" id="SM00316">
    <property type="entry name" value="S1"/>
    <property type="match status" value="4"/>
</dbReference>
<feature type="domain" description="S1 motif" evidence="8">
    <location>
        <begin position="304"/>
        <end position="373"/>
    </location>
</feature>
<feature type="region of interest" description="Disordered" evidence="7">
    <location>
        <begin position="435"/>
        <end position="474"/>
    </location>
</feature>
<evidence type="ECO:0000256" key="2">
    <source>
        <dbReference type="ARBA" id="ARBA00022884"/>
    </source>
</evidence>
<evidence type="ECO:0000256" key="1">
    <source>
        <dbReference type="ARBA" id="ARBA00006767"/>
    </source>
</evidence>
<feature type="domain" description="S1 motif" evidence="8">
    <location>
        <begin position="46"/>
        <end position="115"/>
    </location>
</feature>
<evidence type="ECO:0000256" key="3">
    <source>
        <dbReference type="ARBA" id="ARBA00022980"/>
    </source>
</evidence>
<dbReference type="GO" id="GO:0003729">
    <property type="term" value="F:mRNA binding"/>
    <property type="evidence" value="ECO:0007669"/>
    <property type="project" value="TreeGrafter"/>
</dbReference>
<dbReference type="InterPro" id="IPR012340">
    <property type="entry name" value="NA-bd_OB-fold"/>
</dbReference>
<dbReference type="PANTHER" id="PTHR10724:SF7">
    <property type="entry name" value="SMALL RIBOSOMAL SUBUNIT PROTEIN BS1C"/>
    <property type="match status" value="1"/>
</dbReference>
<evidence type="ECO:0000256" key="5">
    <source>
        <dbReference type="ARBA" id="ARBA00035293"/>
    </source>
</evidence>
<dbReference type="CDD" id="cd04465">
    <property type="entry name" value="S1_RPS1_repeat_ec2_hs2"/>
    <property type="match status" value="1"/>
</dbReference>
<evidence type="ECO:0000259" key="8">
    <source>
        <dbReference type="PROSITE" id="PS50126"/>
    </source>
</evidence>
<dbReference type="EMBL" id="BLAF01000019">
    <property type="protein sequence ID" value="GES20824.1"/>
    <property type="molecule type" value="Genomic_DNA"/>
</dbReference>
<gene>
    <name evidence="9" type="primary">rpsA_2</name>
    <name evidence="9" type="ORF">Aple_037200</name>
</gene>
<dbReference type="NCBIfam" id="NF005208">
    <property type="entry name" value="PRK06676.1"/>
    <property type="match status" value="1"/>
</dbReference>
<keyword evidence="2" id="KW-0694">RNA-binding</keyword>
<name>A0A5M3XHY4_9ACTN</name>
<dbReference type="CDD" id="cd05687">
    <property type="entry name" value="S1_RPS1_repeat_ec1_hs1"/>
    <property type="match status" value="1"/>
</dbReference>
<reference evidence="9 10" key="1">
    <citation type="submission" date="2019-10" db="EMBL/GenBank/DDBJ databases">
        <title>Whole genome shotgun sequence of Acrocarpospora pleiomorpha NBRC 16267.</title>
        <authorList>
            <person name="Ichikawa N."/>
            <person name="Kimura A."/>
            <person name="Kitahashi Y."/>
            <person name="Komaki H."/>
            <person name="Oguchi A."/>
        </authorList>
    </citation>
    <scope>NUCLEOTIDE SEQUENCE [LARGE SCALE GENOMIC DNA]</scope>
    <source>
        <strain evidence="9 10">NBRC 16267</strain>
    </source>
</reference>
<dbReference type="GO" id="GO:0005840">
    <property type="term" value="C:ribosome"/>
    <property type="evidence" value="ECO:0007669"/>
    <property type="project" value="UniProtKB-KW"/>
</dbReference>
<protein>
    <recommendedName>
        <fullName evidence="5">Small ribosomal subunit protein bS1</fullName>
    </recommendedName>
    <alternativeName>
        <fullName evidence="6">30S ribosomal protein S1</fullName>
    </alternativeName>
</protein>
<sequence length="594" mass="65649">MGKSGGGSSSAAETTSSTPLVAVGDIGSEEAFLAAIDETIKYFNDGDLVEGTVVKVDRDEVLLDIGYKTEGVIPSSELSIKRDVDPAEVVELGEHVEALVLQKEDKEGRLILSKKRAQYERAWGTIEKIKDEDGIVVGTVIEVVKGGLILDIGLRGFLPASLVDMRRVRDLQPYLGRELEAKIIELDKNRNNVVLSRRAWLEQTQSEVRQTFLNTLQKRQVRKGVVSSIVNFGAFVDLGGVDGLVHVSELSWKHVDHPSEVVEVGQEVTVEVLDVDMERERVSLSLKATQEDPWQQFARTHQIGEVVPGRVTKLVPFGAFVRVEEGIEGLVPISELAERRVESPEEVVQVGDEIFVKIIDIDLDRRRISLSLKQANEGVDVEFDPTLYGMAATYDDLGNYIYPEGFDGETGEWLEGFDKQREEWERQYAEAQARFEAHRSQVERAHRTEDRAYGNGQDYAPDGPRHASEGDHADTLPFAGAETWDIAPLDVADIPRALALAVGGPEVAVTILMSARALESSSEHSDYAYSRKILRDIRIAIEMASELWAPSIIPVWLQSHNSFLAGGRPLDVLLRGGIDDVLNALDAEISGTFS</sequence>
<evidence type="ECO:0000256" key="4">
    <source>
        <dbReference type="ARBA" id="ARBA00023274"/>
    </source>
</evidence>
<dbReference type="GO" id="GO:1990904">
    <property type="term" value="C:ribonucleoprotein complex"/>
    <property type="evidence" value="ECO:0007669"/>
    <property type="project" value="UniProtKB-KW"/>
</dbReference>
<accession>A0A5M3XHY4</accession>
<keyword evidence="10" id="KW-1185">Reference proteome</keyword>
<dbReference type="SUPFAM" id="SSF50249">
    <property type="entry name" value="Nucleic acid-binding proteins"/>
    <property type="match status" value="4"/>
</dbReference>
<evidence type="ECO:0000313" key="10">
    <source>
        <dbReference type="Proteomes" id="UP000377595"/>
    </source>
</evidence>
<dbReference type="FunFam" id="2.40.50.140:FF:000035">
    <property type="entry name" value="30S ribosomal protein S1"/>
    <property type="match status" value="1"/>
</dbReference>
<feature type="compositionally biased region" description="Basic and acidic residues" evidence="7">
    <location>
        <begin position="463"/>
        <end position="474"/>
    </location>
</feature>
<keyword evidence="3 9" id="KW-0689">Ribosomal protein</keyword>
<feature type="domain" description="S1 motif" evidence="8">
    <location>
        <begin position="133"/>
        <end position="198"/>
    </location>
</feature>